<evidence type="ECO:0000313" key="2">
    <source>
        <dbReference type="Proteomes" id="UP000500767"/>
    </source>
</evidence>
<organism evidence="1 2">
    <name type="scientific">Lichenicola cladoniae</name>
    <dbReference type="NCBI Taxonomy" id="1484109"/>
    <lineage>
        <taxon>Bacteria</taxon>
        <taxon>Pseudomonadati</taxon>
        <taxon>Pseudomonadota</taxon>
        <taxon>Alphaproteobacteria</taxon>
        <taxon>Acetobacterales</taxon>
        <taxon>Acetobacteraceae</taxon>
        <taxon>Lichenicola</taxon>
    </lineage>
</organism>
<accession>A0A6M8HVE4</accession>
<gene>
    <name evidence="1" type="ORF">HN018_20640</name>
</gene>
<reference evidence="1 2" key="1">
    <citation type="journal article" date="2014" name="World J. Microbiol. Biotechnol.">
        <title>Biodiversity and physiological characteristics of Antarctic and Arctic lichens-associated bacteria.</title>
        <authorList>
            <person name="Lee Y.M."/>
            <person name="Kim E.H."/>
            <person name="Lee H.K."/>
            <person name="Hong S.G."/>
        </authorList>
    </citation>
    <scope>NUCLEOTIDE SEQUENCE [LARGE SCALE GENOMIC DNA]</scope>
    <source>
        <strain evidence="1 2">PAMC 26569</strain>
    </source>
</reference>
<dbReference type="InterPro" id="IPR008320">
    <property type="entry name" value="UCP032025"/>
</dbReference>
<name>A0A6M8HVE4_9PROT</name>
<protein>
    <submittedName>
        <fullName evidence="1">DUF1489 domain-containing protein</fullName>
    </submittedName>
</protein>
<sequence length="143" mass="15693">MALNLIKLAVGVATPEALAERQAMRSHETGAHDGRPFFRTRSFPRRAAEVLDGGSIYWVTAGMLLCRQEIHDIVQDRRDDGTPCTGVVLHASIVPVVPRAVRAFQGWRYLTEPDAPVDLVGNPATGDELPLALRRELLALCLL</sequence>
<dbReference type="Pfam" id="PF07370">
    <property type="entry name" value="DUF1489"/>
    <property type="match status" value="1"/>
</dbReference>
<keyword evidence="2" id="KW-1185">Reference proteome</keyword>
<dbReference type="AlphaFoldDB" id="A0A6M8HVE4"/>
<dbReference type="PIRSF" id="PIRSF032025">
    <property type="entry name" value="UCP032025"/>
    <property type="match status" value="1"/>
</dbReference>
<dbReference type="RefSeq" id="WP_171837044.1">
    <property type="nucleotide sequence ID" value="NZ_CP053708.1"/>
</dbReference>
<dbReference type="KEGG" id="lck:HN018_20640"/>
<dbReference type="EMBL" id="CP053708">
    <property type="protein sequence ID" value="QKE92121.1"/>
    <property type="molecule type" value="Genomic_DNA"/>
</dbReference>
<dbReference type="Proteomes" id="UP000500767">
    <property type="component" value="Chromosome"/>
</dbReference>
<proteinExistence type="predicted"/>
<evidence type="ECO:0000313" key="1">
    <source>
        <dbReference type="EMBL" id="QKE92121.1"/>
    </source>
</evidence>